<evidence type="ECO:0000256" key="3">
    <source>
        <dbReference type="ARBA" id="ARBA00018363"/>
    </source>
</evidence>
<evidence type="ECO:0000256" key="4">
    <source>
        <dbReference type="ARBA" id="ARBA00022705"/>
    </source>
</evidence>
<dbReference type="GO" id="GO:0003697">
    <property type="term" value="F:single-stranded DNA binding"/>
    <property type="evidence" value="ECO:0007669"/>
    <property type="project" value="TreeGrafter"/>
</dbReference>
<keyword evidence="6 8" id="KW-0131">Cell cycle</keyword>
<comment type="subcellular location">
    <subcellularLocation>
        <location evidence="1 8">Nucleus</location>
    </subcellularLocation>
</comment>
<feature type="region of interest" description="Disordered" evidence="9">
    <location>
        <begin position="194"/>
        <end position="223"/>
    </location>
</feature>
<evidence type="ECO:0000313" key="10">
    <source>
        <dbReference type="EMBL" id="EPQ66819.1"/>
    </source>
</evidence>
<reference evidence="11" key="3">
    <citation type="submission" date="2018-07" db="EMBL/GenBank/DDBJ databases">
        <authorList>
            <person name="Quirk P.G."/>
            <person name="Krulwich T.A."/>
        </authorList>
    </citation>
    <scope>NUCLEOTIDE SEQUENCE</scope>
    <source>
        <strain evidence="11">96224</strain>
    </source>
</reference>
<reference evidence="12" key="1">
    <citation type="journal article" date="2013" name="Nat. Genet.">
        <title>The wheat powdery mildew genome shows the unique evolution of an obligate biotroph.</title>
        <authorList>
            <person name="Wicker T."/>
            <person name="Oberhaensli S."/>
            <person name="Parlange F."/>
            <person name="Buchmann J.P."/>
            <person name="Shatalina M."/>
            <person name="Roffler S."/>
            <person name="Ben-David R."/>
            <person name="Dolezel J."/>
            <person name="Simkova H."/>
            <person name="Schulze-Lefert P."/>
            <person name="Spanu P.D."/>
            <person name="Bruggmann R."/>
            <person name="Amselem J."/>
            <person name="Quesneville H."/>
            <person name="Ver Loren van Themaat E."/>
            <person name="Paape T."/>
            <person name="Shimizu K.K."/>
            <person name="Keller B."/>
        </authorList>
    </citation>
    <scope>NUCLEOTIDE SEQUENCE [LARGE SCALE GENOMIC DNA]</scope>
    <source>
        <strain evidence="12">96224</strain>
    </source>
</reference>
<feature type="compositionally biased region" description="Polar residues" evidence="9">
    <location>
        <begin position="204"/>
        <end position="216"/>
    </location>
</feature>
<dbReference type="EMBL" id="KE374985">
    <property type="protein sequence ID" value="EPQ66819.1"/>
    <property type="molecule type" value="Genomic_DNA"/>
</dbReference>
<dbReference type="EMBL" id="UIGY01000012">
    <property type="protein sequence ID" value="SUZ08164.1"/>
    <property type="molecule type" value="Genomic_DNA"/>
</dbReference>
<comment type="function">
    <text evidence="7 8">Has a role in the initiation of DNA replication. Required at S-phase checkpoint.</text>
</comment>
<protein>
    <recommendedName>
        <fullName evidence="3 8">DNA replication regulator SLD2</fullName>
    </recommendedName>
</protein>
<gene>
    <name evidence="10" type="ORF">BGT96224_A21232</name>
    <name evidence="11" type="ORF">BGT96224V2_LOCUS1326</name>
</gene>
<evidence type="ECO:0000256" key="2">
    <source>
        <dbReference type="ARBA" id="ARBA00007276"/>
    </source>
</evidence>
<evidence type="ECO:0000256" key="9">
    <source>
        <dbReference type="SAM" id="MobiDB-lite"/>
    </source>
</evidence>
<dbReference type="PANTHER" id="PTHR28124:SF1">
    <property type="entry name" value="DNA REPLICATION REGULATOR SLD2"/>
    <property type="match status" value="1"/>
</dbReference>
<feature type="region of interest" description="Disordered" evidence="9">
    <location>
        <begin position="323"/>
        <end position="484"/>
    </location>
</feature>
<accession>A0A061HM88</accession>
<dbReference type="FunFam" id="1.10.10.1460:FF:000001">
    <property type="entry name" value="DNA replication regulator Sld2"/>
    <property type="match status" value="1"/>
</dbReference>
<dbReference type="Gene3D" id="1.10.10.1460">
    <property type="match status" value="1"/>
</dbReference>
<dbReference type="OrthoDB" id="8775810at2759"/>
<evidence type="ECO:0000256" key="5">
    <source>
        <dbReference type="ARBA" id="ARBA00023242"/>
    </source>
</evidence>
<dbReference type="InterPro" id="IPR021110">
    <property type="entry name" value="DNA_rep_checkpnt_protein"/>
</dbReference>
<dbReference type="AlphaFoldDB" id="A0A061HM88"/>
<name>A0A061HM88_BLUGR</name>
<dbReference type="GO" id="GO:0000727">
    <property type="term" value="P:double-strand break repair via break-induced replication"/>
    <property type="evidence" value="ECO:0007669"/>
    <property type="project" value="TreeGrafter"/>
</dbReference>
<evidence type="ECO:0000256" key="1">
    <source>
        <dbReference type="ARBA" id="ARBA00004123"/>
    </source>
</evidence>
<organism evidence="11">
    <name type="scientific">Blumeria graminis f. sp. tritici 96224</name>
    <dbReference type="NCBI Taxonomy" id="1268274"/>
    <lineage>
        <taxon>Eukaryota</taxon>
        <taxon>Fungi</taxon>
        <taxon>Dikarya</taxon>
        <taxon>Ascomycota</taxon>
        <taxon>Pezizomycotina</taxon>
        <taxon>Leotiomycetes</taxon>
        <taxon>Erysiphales</taxon>
        <taxon>Erysiphaceae</taxon>
        <taxon>Blumeria</taxon>
    </lineage>
</organism>
<evidence type="ECO:0000256" key="8">
    <source>
        <dbReference type="RuleBase" id="RU367067"/>
    </source>
</evidence>
<dbReference type="GO" id="GO:0031261">
    <property type="term" value="C:DNA replication preinitiation complex"/>
    <property type="evidence" value="ECO:0007669"/>
    <property type="project" value="TreeGrafter"/>
</dbReference>
<feature type="region of interest" description="Disordered" evidence="9">
    <location>
        <begin position="64"/>
        <end position="110"/>
    </location>
</feature>
<proteinExistence type="inferred from homology"/>
<dbReference type="InterPro" id="IPR040203">
    <property type="entry name" value="Sld2"/>
</dbReference>
<comment type="similarity">
    <text evidence="2 8">Belongs to the SLD2 family.</text>
</comment>
<feature type="compositionally biased region" description="Basic residues" evidence="9">
    <location>
        <begin position="356"/>
        <end position="373"/>
    </location>
</feature>
<evidence type="ECO:0000256" key="7">
    <source>
        <dbReference type="ARBA" id="ARBA00025253"/>
    </source>
</evidence>
<dbReference type="GO" id="GO:0006270">
    <property type="term" value="P:DNA replication initiation"/>
    <property type="evidence" value="ECO:0007669"/>
    <property type="project" value="UniProtKB-UniRule"/>
</dbReference>
<feature type="non-terminal residue" evidence="11">
    <location>
        <position position="484"/>
    </location>
</feature>
<evidence type="ECO:0000256" key="6">
    <source>
        <dbReference type="ARBA" id="ARBA00023306"/>
    </source>
</evidence>
<evidence type="ECO:0000313" key="11">
    <source>
        <dbReference type="EMBL" id="SUZ08164.1"/>
    </source>
</evidence>
<keyword evidence="5 8" id="KW-0539">Nucleus</keyword>
<feature type="compositionally biased region" description="Polar residues" evidence="9">
    <location>
        <begin position="399"/>
        <end position="423"/>
    </location>
</feature>
<dbReference type="GO" id="GO:0003688">
    <property type="term" value="F:DNA replication origin binding"/>
    <property type="evidence" value="ECO:0007669"/>
    <property type="project" value="TreeGrafter"/>
</dbReference>
<evidence type="ECO:0000313" key="12">
    <source>
        <dbReference type="Proteomes" id="UP000053110"/>
    </source>
</evidence>
<dbReference type="Pfam" id="PF11719">
    <property type="entry name" value="Drc1-Sld2"/>
    <property type="match status" value="1"/>
</dbReference>
<keyword evidence="4 8" id="KW-0235">DNA replication</keyword>
<reference evidence="10" key="2">
    <citation type="submission" date="2013-01" db="EMBL/GenBank/DDBJ databases">
        <title>The wheat powdery mildew genome reveals unique evolution of an obligate biotroph.</title>
        <authorList>
            <person name="Oberhaensli S."/>
            <person name="Wicker T."/>
            <person name="Keller B."/>
        </authorList>
    </citation>
    <scope>NUCLEOTIDE SEQUENCE</scope>
    <source>
        <strain evidence="10">96224</strain>
    </source>
</reference>
<dbReference type="Proteomes" id="UP000053110">
    <property type="component" value="Unassembled WGS sequence"/>
</dbReference>
<dbReference type="GO" id="GO:1902977">
    <property type="term" value="P:mitotic DNA replication preinitiation complex assembly"/>
    <property type="evidence" value="ECO:0007669"/>
    <property type="project" value="TreeGrafter"/>
</dbReference>
<dbReference type="PANTHER" id="PTHR28124">
    <property type="entry name" value="DNA REPLICATION REGULATOR SLD2"/>
    <property type="match status" value="1"/>
</dbReference>
<feature type="compositionally biased region" description="Basic and acidic residues" evidence="9">
    <location>
        <begin position="81"/>
        <end position="90"/>
    </location>
</feature>
<feature type="compositionally biased region" description="Polar residues" evidence="9">
    <location>
        <begin position="92"/>
        <end position="103"/>
    </location>
</feature>
<sequence>MVPLKQNEIMQQMNALRAELKKWEKEFSVENNGVKASRDDIKKRADIAAKYKEYNRMREVLAEKSRLADQSSKCRTPRRRNFQEMSHDESNQPESVQTPSAAGNSPWKIDPYDSPSVVRSLFTPSRKSLAPTPQKEGKVLGLFDLLADEEGTITPKRKRIKQKGGSIPCMETVSCKSDSVQAVAVRDTTVLTPSKKHQVPDSYVTPSKTRSQNNLGVGTPVSVSKYHPSTPSFLRRDHRLLQPVLEIDEESLSLPPRITAAVKKPQIKSLSSILADLRNVQEAYLDEDLEALRDMEAEEYGYSQPLARPKQKPADLGELTKYAEGPKITLNEDSATIGSNGGSGSGQEKSSQAVKIFKKKGQKRTTRKVKMKPTRPMLASSREAGDVEKRSIHPALSEGQENNVDQLSDSARNFDSDTQSEYTASEGETRYRRPKSNKTLVTADGRSSRRVGAVVHQNYKRLKLRNSGAKGQPACSERFRRKKK</sequence>
<dbReference type="HOGENOM" id="CLU_033089_0_0_1"/>